<dbReference type="Pfam" id="PF18758">
    <property type="entry name" value="KDZ"/>
    <property type="match status" value="1"/>
</dbReference>
<gene>
    <name evidence="1" type="ORF">F5891DRAFT_960255</name>
</gene>
<name>A0AAD4DWD8_9AGAM</name>
<proteinExistence type="predicted"/>
<dbReference type="InterPro" id="IPR040521">
    <property type="entry name" value="KDZ"/>
</dbReference>
<dbReference type="AlphaFoldDB" id="A0AAD4DWD8"/>
<dbReference type="Proteomes" id="UP001195769">
    <property type="component" value="Unassembled WGS sequence"/>
</dbReference>
<keyword evidence="2" id="KW-1185">Reference proteome</keyword>
<protein>
    <recommendedName>
        <fullName evidence="3">CxC1-like cysteine cluster associated with KDZ transposases domain-containing protein</fullName>
    </recommendedName>
</protein>
<dbReference type="EMBL" id="JABBWK010000067">
    <property type="protein sequence ID" value="KAG1895344.1"/>
    <property type="molecule type" value="Genomic_DNA"/>
</dbReference>
<evidence type="ECO:0000313" key="1">
    <source>
        <dbReference type="EMBL" id="KAG1895344.1"/>
    </source>
</evidence>
<evidence type="ECO:0000313" key="2">
    <source>
        <dbReference type="Proteomes" id="UP001195769"/>
    </source>
</evidence>
<reference evidence="1" key="1">
    <citation type="journal article" date="2020" name="New Phytol.">
        <title>Comparative genomics reveals dynamic genome evolution in host specialist ectomycorrhizal fungi.</title>
        <authorList>
            <person name="Lofgren L.A."/>
            <person name="Nguyen N.H."/>
            <person name="Vilgalys R."/>
            <person name="Ruytinx J."/>
            <person name="Liao H.L."/>
            <person name="Branco S."/>
            <person name="Kuo A."/>
            <person name="LaButti K."/>
            <person name="Lipzen A."/>
            <person name="Andreopoulos W."/>
            <person name="Pangilinan J."/>
            <person name="Riley R."/>
            <person name="Hundley H."/>
            <person name="Na H."/>
            <person name="Barry K."/>
            <person name="Grigoriev I.V."/>
            <person name="Stajich J.E."/>
            <person name="Kennedy P.G."/>
        </authorList>
    </citation>
    <scope>NUCLEOTIDE SEQUENCE</scope>
    <source>
        <strain evidence="1">FC203</strain>
    </source>
</reference>
<dbReference type="RefSeq" id="XP_041220920.1">
    <property type="nucleotide sequence ID" value="XM_041375711.1"/>
</dbReference>
<accession>A0AAD4DWD8</accession>
<comment type="caution">
    <text evidence="1">The sequence shown here is derived from an EMBL/GenBank/DDBJ whole genome shotgun (WGS) entry which is preliminary data.</text>
</comment>
<evidence type="ECO:0008006" key="3">
    <source>
        <dbReference type="Google" id="ProtNLM"/>
    </source>
</evidence>
<organism evidence="1 2">
    <name type="scientific">Suillus fuscotomentosus</name>
    <dbReference type="NCBI Taxonomy" id="1912939"/>
    <lineage>
        <taxon>Eukaryota</taxon>
        <taxon>Fungi</taxon>
        <taxon>Dikarya</taxon>
        <taxon>Basidiomycota</taxon>
        <taxon>Agaricomycotina</taxon>
        <taxon>Agaricomycetes</taxon>
        <taxon>Agaricomycetidae</taxon>
        <taxon>Boletales</taxon>
        <taxon>Suillineae</taxon>
        <taxon>Suillaceae</taxon>
        <taxon>Suillus</taxon>
    </lineage>
</organism>
<dbReference type="GeneID" id="64670009"/>
<sequence>MDVEVFTHTVPPGEEAFDLSHAGGEHEAFEDLAHQLADLTGYHHIDPRIRGERIDTQTAHWGLQIDRLIDAYLNYRSRDSGDGMPDISDQVLSGVDASFSINEIELIDTFSKSETCSHLRPLPSHQYPNETLIYYGYIGCAPMYPSVAISLRTLAAYRQSHRTCPRFSIQSQCKTLCYLHDIPYRPYLKMQFSAAYDIFLEILHRINQHLRQALKRDTVNWRMLNTCPACFYKLDDEPALNFEWLVSIDGNNSLKRWNSSIYGTTARSDSRTAHSDYWIYADAVDKFENEVKSRQTDLRNDDDWEDEPTDPDHPGAFTCINRWRNTGPDSRKKMFAVFQESGIFIASCRHRFVLLVCDMI</sequence>